<dbReference type="RefSeq" id="WP_095415955.1">
    <property type="nucleotide sequence ID" value="NZ_CP018477.1"/>
</dbReference>
<reference evidence="3 4" key="1">
    <citation type="journal article" name="Front. Microbiol.">
        <title>Sugar Metabolism of the First Thermophilic Planctomycete Thermogutta terrifontis: Comparative Genomic and Transcriptomic Approaches.</title>
        <authorList>
            <person name="Elcheninov A.G."/>
            <person name="Menzel P."/>
            <person name="Gudbergsdottir S.R."/>
            <person name="Slesarev A.I."/>
            <person name="Kadnikov V.V."/>
            <person name="Krogh A."/>
            <person name="Bonch-Osmolovskaya E.A."/>
            <person name="Peng X."/>
            <person name="Kublanov I.V."/>
        </authorList>
    </citation>
    <scope>NUCLEOTIDE SEQUENCE [LARGE SCALE GENOMIC DNA]</scope>
    <source>
        <strain evidence="3 4">R1</strain>
    </source>
</reference>
<dbReference type="InterPro" id="IPR029055">
    <property type="entry name" value="Ntn_hydrolases_N"/>
</dbReference>
<protein>
    <recommendedName>
        <fullName evidence="2">Peptidase C45 hydrolase domain-containing protein</fullName>
    </recommendedName>
</protein>
<dbReference type="Pfam" id="PF03417">
    <property type="entry name" value="AAT"/>
    <property type="match status" value="1"/>
</dbReference>
<dbReference type="PANTHER" id="PTHR35190">
    <property type="entry name" value="PROTEIN DCD1B"/>
    <property type="match status" value="1"/>
</dbReference>
<feature type="domain" description="Peptidase C45 hydrolase" evidence="2">
    <location>
        <begin position="244"/>
        <end position="343"/>
    </location>
</feature>
<keyword evidence="1" id="KW-0472">Membrane</keyword>
<evidence type="ECO:0000259" key="2">
    <source>
        <dbReference type="Pfam" id="PF03417"/>
    </source>
</evidence>
<gene>
    <name evidence="3" type="ORF">THTE_3485</name>
</gene>
<accession>A0A286RJE5</accession>
<dbReference type="PANTHER" id="PTHR35190:SF2">
    <property type="entry name" value="PROTEIN DCD1B"/>
    <property type="match status" value="1"/>
</dbReference>
<keyword evidence="4" id="KW-1185">Reference proteome</keyword>
<evidence type="ECO:0000313" key="4">
    <source>
        <dbReference type="Proteomes" id="UP000215086"/>
    </source>
</evidence>
<dbReference type="Proteomes" id="UP000215086">
    <property type="component" value="Chromosome"/>
</dbReference>
<dbReference type="Gene3D" id="3.60.60.10">
    <property type="entry name" value="Penicillin V Acylase, Chain A"/>
    <property type="match status" value="1"/>
</dbReference>
<organism evidence="3 4">
    <name type="scientific">Thermogutta terrifontis</name>
    <dbReference type="NCBI Taxonomy" id="1331910"/>
    <lineage>
        <taxon>Bacteria</taxon>
        <taxon>Pseudomonadati</taxon>
        <taxon>Planctomycetota</taxon>
        <taxon>Planctomycetia</taxon>
        <taxon>Pirellulales</taxon>
        <taxon>Thermoguttaceae</taxon>
        <taxon>Thermogutta</taxon>
    </lineage>
</organism>
<name>A0A286RJE5_9BACT</name>
<dbReference type="InterPro" id="IPR047803">
    <property type="entry name" value="DCD1A/B-like"/>
</dbReference>
<keyword evidence="1" id="KW-1133">Transmembrane helix</keyword>
<dbReference type="KEGG" id="ttf:THTE_3485"/>
<dbReference type="InterPro" id="IPR005079">
    <property type="entry name" value="Peptidase_C45_hydrolase"/>
</dbReference>
<feature type="transmembrane region" description="Helical" evidence="1">
    <location>
        <begin position="39"/>
        <end position="60"/>
    </location>
</feature>
<evidence type="ECO:0000313" key="3">
    <source>
        <dbReference type="EMBL" id="ASV76087.1"/>
    </source>
</evidence>
<dbReference type="EMBL" id="CP018477">
    <property type="protein sequence ID" value="ASV76087.1"/>
    <property type="molecule type" value="Genomic_DNA"/>
</dbReference>
<dbReference type="OrthoDB" id="264208at2"/>
<sequence>MIGQIMTHLRGLISSGSTSKLPCQGKPSSQYDGVDFRTFSSAGTVITAVVCLAVAFAVGWSNSPIASGNEPLAHAEAGNPNVGETSTPGVSSRYEVLRVDSDRHGLLARCEGKLVLIVSGKPADMGRAQGRLLAGSIQYLVERVLYGVGAFDSVESGTWFFDRMEEIHRRTSPYIPSRYFEEIDALAEAAGLSQRDARFANLFPERFHCSGVAVRGTATRDGQVIHARVLDYMRDINLQGCAVVQVFIPEGRHAWMSLGYAGLVGTVTAMNEAGLAVGEMGGGGEGHWDGMPMTLLLREIMERAGTVQQALKILQETPRTCEYYYVFSDRSGDLAAVRAVPEEVLILKPGQQHPLLPPVPKDTVFISADERARVLSERLHEYFGRIDVPTMIEIIKRPVAMRSNLHNAIMTPQTLNMWVADAGRTTPACDEPYVRVNLRELLDLFRVTLATSTASR</sequence>
<dbReference type="AlphaFoldDB" id="A0A286RJE5"/>
<proteinExistence type="predicted"/>
<evidence type="ECO:0000256" key="1">
    <source>
        <dbReference type="SAM" id="Phobius"/>
    </source>
</evidence>
<keyword evidence="1" id="KW-0812">Transmembrane</keyword>
<dbReference type="NCBIfam" id="NF040521">
    <property type="entry name" value="C45_proenzyme"/>
    <property type="match status" value="1"/>
</dbReference>
<dbReference type="InterPro" id="IPR047794">
    <property type="entry name" value="C45_proenzyme-like"/>
</dbReference>
<dbReference type="SUPFAM" id="SSF56235">
    <property type="entry name" value="N-terminal nucleophile aminohydrolases (Ntn hydrolases)"/>
    <property type="match status" value="1"/>
</dbReference>